<sequence>MKQLRSSFKDFRQVFDQGLSVRYIAEPLYSFDTQMDAEEVQKIMKQNEFDVAGIREGGSITGMVIKNNLGRGTIGKYKEEINNNSYVQDWEPMLNVLESLKNHQQLFVLAMGEVFGIVMLGDLQKAPVRMWFFGVVSLLEMQLLRVIRITFPNEEWKNCLIEERLAMAENIFTQRKEQNIEIDLADCLQLADKIVLVLENEQVMKALGIESKSQGNKLL</sequence>
<feature type="non-terminal residue" evidence="1">
    <location>
        <position position="219"/>
    </location>
</feature>
<evidence type="ECO:0000313" key="1">
    <source>
        <dbReference type="EMBL" id="SVD73228.1"/>
    </source>
</evidence>
<name>A0A382XSG9_9ZZZZ</name>
<evidence type="ECO:0008006" key="2">
    <source>
        <dbReference type="Google" id="ProtNLM"/>
    </source>
</evidence>
<protein>
    <recommendedName>
        <fullName evidence="2">CBS domain-containing protein</fullName>
    </recommendedName>
</protein>
<dbReference type="EMBL" id="UINC01169606">
    <property type="protein sequence ID" value="SVD73228.1"/>
    <property type="molecule type" value="Genomic_DNA"/>
</dbReference>
<gene>
    <name evidence="1" type="ORF">METZ01_LOCUS426082</name>
</gene>
<proteinExistence type="predicted"/>
<dbReference type="SUPFAM" id="SSF54631">
    <property type="entry name" value="CBS-domain pair"/>
    <property type="match status" value="1"/>
</dbReference>
<reference evidence="1" key="1">
    <citation type="submission" date="2018-05" db="EMBL/GenBank/DDBJ databases">
        <authorList>
            <person name="Lanie J.A."/>
            <person name="Ng W.-L."/>
            <person name="Kazmierczak K.M."/>
            <person name="Andrzejewski T.M."/>
            <person name="Davidsen T.M."/>
            <person name="Wayne K.J."/>
            <person name="Tettelin H."/>
            <person name="Glass J.I."/>
            <person name="Rusch D."/>
            <person name="Podicherti R."/>
            <person name="Tsui H.-C.T."/>
            <person name="Winkler M.E."/>
        </authorList>
    </citation>
    <scope>NUCLEOTIDE SEQUENCE</scope>
</reference>
<dbReference type="AlphaFoldDB" id="A0A382XSG9"/>
<organism evidence="1">
    <name type="scientific">marine metagenome</name>
    <dbReference type="NCBI Taxonomy" id="408172"/>
    <lineage>
        <taxon>unclassified sequences</taxon>
        <taxon>metagenomes</taxon>
        <taxon>ecological metagenomes</taxon>
    </lineage>
</organism>
<dbReference type="InterPro" id="IPR046342">
    <property type="entry name" value="CBS_dom_sf"/>
</dbReference>
<accession>A0A382XSG9</accession>